<dbReference type="RefSeq" id="XP_008896191.1">
    <property type="nucleotide sequence ID" value="XM_008897943.1"/>
</dbReference>
<evidence type="ECO:0000256" key="1">
    <source>
        <dbReference type="SAM" id="MobiDB-lite"/>
    </source>
</evidence>
<evidence type="ECO:0000313" key="3">
    <source>
        <dbReference type="Proteomes" id="UP000018817"/>
    </source>
</evidence>
<dbReference type="GeneID" id="20174233"/>
<feature type="compositionally biased region" description="Basic and acidic residues" evidence="1">
    <location>
        <begin position="121"/>
        <end position="130"/>
    </location>
</feature>
<reference evidence="3" key="1">
    <citation type="submission" date="2011-12" db="EMBL/GenBank/DDBJ databases">
        <authorList>
            <consortium name="The Broad Institute Genome Sequencing Platform"/>
            <person name="Russ C."/>
            <person name="Tyler B."/>
            <person name="Panabieres F."/>
            <person name="Shan W."/>
            <person name="Tripathy S."/>
            <person name="Grunwald N."/>
            <person name="Machado M."/>
            <person name="Young S.K."/>
            <person name="Zeng Q."/>
            <person name="Gargeya S."/>
            <person name="Fitzgerald M."/>
            <person name="Haas B."/>
            <person name="Abouelleil A."/>
            <person name="Alvarado L."/>
            <person name="Arachchi H.M."/>
            <person name="Berlin A."/>
            <person name="Chapman S.B."/>
            <person name="Gearin G."/>
            <person name="Goldberg J."/>
            <person name="Griggs A."/>
            <person name="Gujja S."/>
            <person name="Hansen M."/>
            <person name="Heiman D."/>
            <person name="Howarth C."/>
            <person name="Larimer J."/>
            <person name="Lui A."/>
            <person name="MacDonald P.J.P."/>
            <person name="McCowen C."/>
            <person name="Montmayeur A."/>
            <person name="Murphy C."/>
            <person name="Neiman D."/>
            <person name="Pearson M."/>
            <person name="Priest M."/>
            <person name="Roberts A."/>
            <person name="Saif S."/>
            <person name="Shea T."/>
            <person name="Sisk P."/>
            <person name="Stolte C."/>
            <person name="Sykes S."/>
            <person name="Wortman J."/>
            <person name="Nusbaum C."/>
            <person name="Birren B."/>
        </authorList>
    </citation>
    <scope>NUCLEOTIDE SEQUENCE [LARGE SCALE GENOMIC DNA]</scope>
    <source>
        <strain evidence="3">INRA-310</strain>
    </source>
</reference>
<proteinExistence type="predicted"/>
<feature type="compositionally biased region" description="Low complexity" evidence="1">
    <location>
        <begin position="150"/>
        <end position="161"/>
    </location>
</feature>
<organism evidence="2 3">
    <name type="scientific">Phytophthora nicotianae (strain INRA-310)</name>
    <name type="common">Phytophthora parasitica</name>
    <dbReference type="NCBI Taxonomy" id="761204"/>
    <lineage>
        <taxon>Eukaryota</taxon>
        <taxon>Sar</taxon>
        <taxon>Stramenopiles</taxon>
        <taxon>Oomycota</taxon>
        <taxon>Peronosporomycetes</taxon>
        <taxon>Peronosporales</taxon>
        <taxon>Peronosporaceae</taxon>
        <taxon>Phytophthora</taxon>
    </lineage>
</organism>
<accession>W2QZK0</accession>
<protein>
    <submittedName>
        <fullName evidence="2">Uncharacterized protein</fullName>
    </submittedName>
</protein>
<feature type="region of interest" description="Disordered" evidence="1">
    <location>
        <begin position="89"/>
        <end position="169"/>
    </location>
</feature>
<gene>
    <name evidence="2" type="ORF">PPTG_04118</name>
</gene>
<feature type="compositionally biased region" description="Polar residues" evidence="1">
    <location>
        <begin position="131"/>
        <end position="141"/>
    </location>
</feature>
<reference evidence="2 3" key="2">
    <citation type="submission" date="2013-11" db="EMBL/GenBank/DDBJ databases">
        <title>The Genome Sequence of Phytophthora parasitica INRA-310.</title>
        <authorList>
            <consortium name="The Broad Institute Genomics Platform"/>
            <person name="Russ C."/>
            <person name="Tyler B."/>
            <person name="Panabieres F."/>
            <person name="Shan W."/>
            <person name="Tripathy S."/>
            <person name="Grunwald N."/>
            <person name="Machado M."/>
            <person name="Johnson C.S."/>
            <person name="Arredondo F."/>
            <person name="Hong C."/>
            <person name="Coffey M."/>
            <person name="Young S.K."/>
            <person name="Zeng Q."/>
            <person name="Gargeya S."/>
            <person name="Fitzgerald M."/>
            <person name="Abouelleil A."/>
            <person name="Alvarado L."/>
            <person name="Chapman S.B."/>
            <person name="Gainer-Dewar J."/>
            <person name="Goldberg J."/>
            <person name="Griggs A."/>
            <person name="Gujja S."/>
            <person name="Hansen M."/>
            <person name="Howarth C."/>
            <person name="Imamovic A."/>
            <person name="Ireland A."/>
            <person name="Larimer J."/>
            <person name="McCowan C."/>
            <person name="Murphy C."/>
            <person name="Pearson M."/>
            <person name="Poon T.W."/>
            <person name="Priest M."/>
            <person name="Roberts A."/>
            <person name="Saif S."/>
            <person name="Shea T."/>
            <person name="Sykes S."/>
            <person name="Wortman J."/>
            <person name="Nusbaum C."/>
            <person name="Birren B."/>
        </authorList>
    </citation>
    <scope>NUCLEOTIDE SEQUENCE [LARGE SCALE GENOMIC DNA]</scope>
    <source>
        <strain evidence="2 3">INRA-310</strain>
    </source>
</reference>
<dbReference type="EMBL" id="KI669566">
    <property type="protein sequence ID" value="ETN18538.1"/>
    <property type="molecule type" value="Genomic_DNA"/>
</dbReference>
<dbReference type="Proteomes" id="UP000018817">
    <property type="component" value="Unassembled WGS sequence"/>
</dbReference>
<dbReference type="VEuPathDB" id="FungiDB:PPTG_04118"/>
<evidence type="ECO:0000313" key="2">
    <source>
        <dbReference type="EMBL" id="ETN18538.1"/>
    </source>
</evidence>
<dbReference type="OMA" id="HRRDENE"/>
<sequence length="274" mass="31327">MLAIEPFAGGHGKIGARYQLMADNLSVHLKLDPKLSKRTVQERFTLLLDEFKQNDQAYRKKTGVAENYEEHKQLLQDLSDRIRDVKAIKTDKKQKKKDKEDRLQTQGAILREMAVKRRTKRDAATEESKQDSLSAPNTESAIVSGLTIDSSSGSSSGTSNRKNSKTTKAAQDGSLAAYLEQQVMSRHEANALLEQQRKLMKQNGEEEALRWDREFAFKSKKLELAERKWNDEVELRRQEMQIRREEIALLRLQLQAAQNKVGNRGADERFPTSN</sequence>
<name>W2QZK0_PHYN3</name>
<feature type="compositionally biased region" description="Basic and acidic residues" evidence="1">
    <location>
        <begin position="89"/>
        <end position="103"/>
    </location>
</feature>
<dbReference type="OrthoDB" id="127299at2759"/>
<dbReference type="AlphaFoldDB" id="W2QZK0"/>